<gene>
    <name evidence="1" type="ORF">AaeL_AAEL000470</name>
</gene>
<proteinExistence type="predicted"/>
<evidence type="ECO:0000313" key="2">
    <source>
        <dbReference type="Proteomes" id="UP000682892"/>
    </source>
</evidence>
<reference evidence="1" key="2">
    <citation type="journal article" date="2007" name="Science">
        <title>Genome sequence of Aedes aegypti, a major arbovirus vector.</title>
        <authorList>
            <person name="Nene V."/>
            <person name="Wortman J.R."/>
            <person name="Lawson D."/>
            <person name="Haas B."/>
            <person name="Kodira C."/>
            <person name="Tu Z.J."/>
            <person name="Loftus B."/>
            <person name="Xi Z."/>
            <person name="Megy K."/>
            <person name="Grabherr M."/>
            <person name="Ren Q."/>
            <person name="Zdobnov E.M."/>
            <person name="Lobo N.F."/>
            <person name="Campbell K.S."/>
            <person name="Brown S.E."/>
            <person name="Bonaldo M.F."/>
            <person name="Zhu J."/>
            <person name="Sinkins S.P."/>
            <person name="Hogenkamp D.G."/>
            <person name="Amedeo P."/>
            <person name="Arensburger P."/>
            <person name="Atkinson P.W."/>
            <person name="Bidwell S."/>
            <person name="Biedler J."/>
            <person name="Birney E."/>
            <person name="Bruggner R.V."/>
            <person name="Costas J."/>
            <person name="Coy M.R."/>
            <person name="Crabtree J."/>
            <person name="Crawford M."/>
            <person name="Debruyn B."/>
            <person name="Decaprio D."/>
            <person name="Eiglmeier K."/>
            <person name="Eisenstadt E."/>
            <person name="El-Dorry H."/>
            <person name="Gelbart W.M."/>
            <person name="Gomes S.L."/>
            <person name="Hammond M."/>
            <person name="Hannick L.I."/>
            <person name="Hogan J.R."/>
            <person name="Holmes M.H."/>
            <person name="Jaffe D."/>
            <person name="Johnston J.S."/>
            <person name="Kennedy R.C."/>
            <person name="Koo H."/>
            <person name="Kravitz S."/>
            <person name="Kriventseva E.V."/>
            <person name="Kulp D."/>
            <person name="Labutti K."/>
            <person name="Lee E."/>
            <person name="Li S."/>
            <person name="Lovin D.D."/>
            <person name="Mao C."/>
            <person name="Mauceli E."/>
            <person name="Menck C.F."/>
            <person name="Miller J.R."/>
            <person name="Montgomery P."/>
            <person name="Mori A."/>
            <person name="Nascimento A.L."/>
            <person name="Naveira H.F."/>
            <person name="Nusbaum C."/>
            <person name="O'leary S."/>
            <person name="Orvis J."/>
            <person name="Pertea M."/>
            <person name="Quesneville H."/>
            <person name="Reidenbach K.R."/>
            <person name="Rogers Y.H."/>
            <person name="Roth C.W."/>
            <person name="Schneider J.R."/>
            <person name="Schatz M."/>
            <person name="Shumway M."/>
            <person name="Stanke M."/>
            <person name="Stinson E.O."/>
            <person name="Tubio J.M."/>
            <person name="Vanzee J.P."/>
            <person name="Verjovski-Almeida S."/>
            <person name="Werner D."/>
            <person name="White O."/>
            <person name="Wyder S."/>
            <person name="Zeng Q."/>
            <person name="Zhao Q."/>
            <person name="Zhao Y."/>
            <person name="Hill C.A."/>
            <person name="Raikhel A.S."/>
            <person name="Soares M.B."/>
            <person name="Knudson D.L."/>
            <person name="Lee N.H."/>
            <person name="Galagan J."/>
            <person name="Salzberg S.L."/>
            <person name="Paulsen I.T."/>
            <person name="Dimopoulos G."/>
            <person name="Collins F.H."/>
            <person name="Birren B."/>
            <person name="Fraser-Liggett C.M."/>
            <person name="Severson D.W."/>
        </authorList>
    </citation>
    <scope>NUCLEOTIDE SEQUENCE [LARGE SCALE GENOMIC DNA]</scope>
    <source>
        <strain evidence="1">Liverpool</strain>
    </source>
</reference>
<organism evidence="1 2">
    <name type="scientific">Aedes aegypti</name>
    <name type="common">Yellowfever mosquito</name>
    <name type="synonym">Culex aegypti</name>
    <dbReference type="NCBI Taxonomy" id="7159"/>
    <lineage>
        <taxon>Eukaryota</taxon>
        <taxon>Metazoa</taxon>
        <taxon>Ecdysozoa</taxon>
        <taxon>Arthropoda</taxon>
        <taxon>Hexapoda</taxon>
        <taxon>Insecta</taxon>
        <taxon>Pterygota</taxon>
        <taxon>Neoptera</taxon>
        <taxon>Endopterygota</taxon>
        <taxon>Diptera</taxon>
        <taxon>Nematocera</taxon>
        <taxon>Culicoidea</taxon>
        <taxon>Culicidae</taxon>
        <taxon>Culicinae</taxon>
        <taxon>Aedini</taxon>
        <taxon>Aedes</taxon>
        <taxon>Stegomyia</taxon>
    </lineage>
</organism>
<reference evidence="1" key="1">
    <citation type="submission" date="2005-10" db="EMBL/GenBank/DDBJ databases">
        <authorList>
            <person name="Loftus B.J."/>
            <person name="Nene V.M."/>
            <person name="Hannick L.I."/>
            <person name="Bidwell S."/>
            <person name="Haas B."/>
            <person name="Amedeo P."/>
            <person name="Orvis J."/>
            <person name="Wortman J.R."/>
            <person name="White O.R."/>
            <person name="Salzberg S."/>
            <person name="Shumway M."/>
            <person name="Koo H."/>
            <person name="Zhao Y."/>
            <person name="Holmes M."/>
            <person name="Miller J."/>
            <person name="Schatz M."/>
            <person name="Pop M."/>
            <person name="Pai G."/>
            <person name="Utterback T."/>
            <person name="Rogers Y.-H."/>
            <person name="Kravitz S."/>
            <person name="Fraser C.M."/>
        </authorList>
    </citation>
    <scope>NUCLEOTIDE SEQUENCE</scope>
    <source>
        <strain evidence="1">Liverpool</strain>
    </source>
</reference>
<protein>
    <submittedName>
        <fullName evidence="1">AAEL000470-PA</fullName>
    </submittedName>
</protein>
<reference evidence="1" key="3">
    <citation type="submission" date="2012-09" db="EMBL/GenBank/DDBJ databases">
        <authorList>
            <consortium name="VectorBase"/>
        </authorList>
    </citation>
    <scope>NUCLEOTIDE SEQUENCE</scope>
    <source>
        <strain evidence="1">Liverpool</strain>
    </source>
</reference>
<dbReference type="AlphaFoldDB" id="Q17PC0"/>
<dbReference type="EMBL" id="CH477193">
    <property type="protein sequence ID" value="EAT48511.1"/>
    <property type="molecule type" value="Genomic_DNA"/>
</dbReference>
<evidence type="ECO:0000313" key="1">
    <source>
        <dbReference type="EMBL" id="EAT48511.1"/>
    </source>
</evidence>
<dbReference type="HOGENOM" id="CLU_1662252_0_0_1"/>
<accession>Q17PC0</accession>
<dbReference type="Proteomes" id="UP000682892">
    <property type="component" value="Unassembled WGS sequence"/>
</dbReference>
<sequence length="159" mass="18444">MAAKKRGLLPPVIFDNCRCARGCSKTVSEDDRKDANNFYWNLGANAQVGYIRETVKCRYTKQRAIQKHGESGPRKKNAYEYYLRTTLVIREKICRNFYLNTLGYTKHSGNMLYRLVDGDTLNLVVGNIQEILRNVTRLERISLRMGIRGIMDTFSKYSF</sequence>
<dbReference type="PaxDb" id="7159-AAEL000470-PA"/>
<name>Q17PC0_AEDAE</name>